<feature type="active site" description="Proton donor" evidence="2">
    <location>
        <position position="47"/>
    </location>
</feature>
<evidence type="ECO:0000256" key="2">
    <source>
        <dbReference type="HAMAP-Rule" id="MF_01940"/>
    </source>
</evidence>
<comment type="caution">
    <text evidence="3">The sequence shown here is derived from an EMBL/GenBank/DDBJ whole genome shotgun (WGS) entry which is preliminary data.</text>
</comment>
<dbReference type="Proteomes" id="UP000320225">
    <property type="component" value="Unassembled WGS sequence"/>
</dbReference>
<proteinExistence type="inferred from homology"/>
<protein>
    <recommendedName>
        <fullName evidence="2">RNA 2',3'-cyclic phosphodiesterase</fullName>
        <shortName evidence="2">RNA 2',3'-CPDase</shortName>
        <ecNumber evidence="2">3.1.4.58</ecNumber>
    </recommendedName>
</protein>
<keyword evidence="1 2" id="KW-0378">Hydrolase</keyword>
<dbReference type="HAMAP" id="MF_01940">
    <property type="entry name" value="RNA_CPDase"/>
    <property type="match status" value="1"/>
</dbReference>
<gene>
    <name evidence="3" type="primary">thpR</name>
    <name evidence="3" type="ORF">Tsedi_01964</name>
</gene>
<keyword evidence="4" id="KW-1185">Reference proteome</keyword>
<evidence type="ECO:0000313" key="3">
    <source>
        <dbReference type="EMBL" id="TSE24311.1"/>
    </source>
</evidence>
<evidence type="ECO:0000313" key="4">
    <source>
        <dbReference type="Proteomes" id="UP000320225"/>
    </source>
</evidence>
<organism evidence="3 4">
    <name type="scientific">Tepidimonas sediminis</name>
    <dbReference type="NCBI Taxonomy" id="2588941"/>
    <lineage>
        <taxon>Bacteria</taxon>
        <taxon>Pseudomonadati</taxon>
        <taxon>Pseudomonadota</taxon>
        <taxon>Betaproteobacteria</taxon>
        <taxon>Burkholderiales</taxon>
        <taxon>Tepidimonas</taxon>
    </lineage>
</organism>
<dbReference type="PANTHER" id="PTHR35561">
    <property type="entry name" value="RNA 2',3'-CYCLIC PHOSPHODIESTERASE"/>
    <property type="match status" value="1"/>
</dbReference>
<name>A0A554WL41_9BURK</name>
<comment type="catalytic activity">
    <reaction evidence="2">
        <text>a 3'-end 2',3'-cyclophospho-ribonucleotide-RNA + H2O = a 3'-end 2'-phospho-ribonucleotide-RNA + H(+)</text>
        <dbReference type="Rhea" id="RHEA:11828"/>
        <dbReference type="Rhea" id="RHEA-COMP:10464"/>
        <dbReference type="Rhea" id="RHEA-COMP:17353"/>
        <dbReference type="ChEBI" id="CHEBI:15377"/>
        <dbReference type="ChEBI" id="CHEBI:15378"/>
        <dbReference type="ChEBI" id="CHEBI:83064"/>
        <dbReference type="ChEBI" id="CHEBI:173113"/>
        <dbReference type="EC" id="3.1.4.58"/>
    </reaction>
</comment>
<dbReference type="InterPro" id="IPR004175">
    <property type="entry name" value="RNA_CPDase"/>
</dbReference>
<dbReference type="InterPro" id="IPR009097">
    <property type="entry name" value="Cyclic_Pdiesterase"/>
</dbReference>
<dbReference type="EMBL" id="VJND01000013">
    <property type="protein sequence ID" value="TSE24311.1"/>
    <property type="molecule type" value="Genomic_DNA"/>
</dbReference>
<dbReference type="NCBIfam" id="TIGR02258">
    <property type="entry name" value="2_5_ligase"/>
    <property type="match status" value="1"/>
</dbReference>
<feature type="short sequence motif" description="HXTX 1" evidence="2">
    <location>
        <begin position="47"/>
        <end position="50"/>
    </location>
</feature>
<dbReference type="RefSeq" id="WP_143896150.1">
    <property type="nucleotide sequence ID" value="NZ_VJND01000013.1"/>
</dbReference>
<accession>A0A554WL41</accession>
<comment type="function">
    <text evidence="2">Hydrolyzes RNA 2',3'-cyclic phosphodiester to an RNA 2'-phosphomonoester.</text>
</comment>
<sequence length="186" mass="20079">MIPAADATLRLFVALWPDEATRARLQALADAWHWPPGVRRCAPADWHVTLHFLGAVPAARLAALRAALAVPWTPFTLTLTKAQRWPRGLAVLTAAAVPAPLAALHRRLGQALTALALPVERRPLRPHVTLARRAEEAEPPPAVAPLAWPVTAYALVQSTGEPARRYRILQRYAPPATGTIAPPTSA</sequence>
<reference evidence="3 4" key="1">
    <citation type="submission" date="2019-07" db="EMBL/GenBank/DDBJ databases">
        <title>Tepidimonas sediminis YIM 72259 draft genome.</title>
        <authorList>
            <person name="Da Costa M.S."/>
            <person name="Froufe H.J.C."/>
            <person name="Egas C."/>
            <person name="Albuquerque L."/>
        </authorList>
    </citation>
    <scope>NUCLEOTIDE SEQUENCE [LARGE SCALE GENOMIC DNA]</scope>
    <source>
        <strain evidence="3 4">YIM 72259</strain>
    </source>
</reference>
<dbReference type="OrthoDB" id="7061261at2"/>
<dbReference type="AlphaFoldDB" id="A0A554WL41"/>
<dbReference type="EC" id="3.1.4.58" evidence="2"/>
<dbReference type="GO" id="GO:0008664">
    <property type="term" value="F:RNA 2',3'-cyclic 3'-phosphodiesterase activity"/>
    <property type="evidence" value="ECO:0007669"/>
    <property type="project" value="UniProtKB-EC"/>
</dbReference>
<dbReference type="Gene3D" id="3.90.1140.10">
    <property type="entry name" value="Cyclic phosphodiesterase"/>
    <property type="match status" value="1"/>
</dbReference>
<comment type="similarity">
    <text evidence="2">Belongs to the 2H phosphoesterase superfamily. ThpR family.</text>
</comment>
<dbReference type="Pfam" id="PF13563">
    <property type="entry name" value="2_5_RNA_ligase2"/>
    <property type="match status" value="1"/>
</dbReference>
<feature type="active site" description="Proton acceptor" evidence="2">
    <location>
        <position position="127"/>
    </location>
</feature>
<evidence type="ECO:0000256" key="1">
    <source>
        <dbReference type="ARBA" id="ARBA00022801"/>
    </source>
</evidence>
<feature type="short sequence motif" description="HXTX 2" evidence="2">
    <location>
        <begin position="127"/>
        <end position="130"/>
    </location>
</feature>
<dbReference type="SUPFAM" id="SSF55144">
    <property type="entry name" value="LigT-like"/>
    <property type="match status" value="1"/>
</dbReference>
<dbReference type="GO" id="GO:0004113">
    <property type="term" value="F:2',3'-cyclic-nucleotide 3'-phosphodiesterase activity"/>
    <property type="evidence" value="ECO:0007669"/>
    <property type="project" value="InterPro"/>
</dbReference>
<dbReference type="PANTHER" id="PTHR35561:SF1">
    <property type="entry name" value="RNA 2',3'-CYCLIC PHOSPHODIESTERASE"/>
    <property type="match status" value="1"/>
</dbReference>